<keyword evidence="1" id="KW-1133">Transmembrane helix</keyword>
<evidence type="ECO:0000256" key="1">
    <source>
        <dbReference type="SAM" id="Phobius"/>
    </source>
</evidence>
<evidence type="ECO:0000313" key="2">
    <source>
        <dbReference type="EMBL" id="SMC81240.1"/>
    </source>
</evidence>
<dbReference type="RefSeq" id="WP_084018067.1">
    <property type="nucleotide sequence ID" value="NZ_FWXS01000009.1"/>
</dbReference>
<feature type="transmembrane region" description="Helical" evidence="1">
    <location>
        <begin position="7"/>
        <end position="24"/>
    </location>
</feature>
<accession>A0A1W2C7X3</accession>
<keyword evidence="1" id="KW-0472">Membrane</keyword>
<dbReference type="Proteomes" id="UP000192393">
    <property type="component" value="Unassembled WGS sequence"/>
</dbReference>
<evidence type="ECO:0000313" key="3">
    <source>
        <dbReference type="Proteomes" id="UP000192393"/>
    </source>
</evidence>
<keyword evidence="3" id="KW-1185">Reference proteome</keyword>
<name>A0A1W2C7X3_9FLAO</name>
<dbReference type="AlphaFoldDB" id="A0A1W2C7X3"/>
<protein>
    <submittedName>
        <fullName evidence="2">Uncharacterized protein</fullName>
    </submittedName>
</protein>
<dbReference type="EMBL" id="FWXS01000009">
    <property type="protein sequence ID" value="SMC81240.1"/>
    <property type="molecule type" value="Genomic_DNA"/>
</dbReference>
<reference evidence="2 3" key="1">
    <citation type="submission" date="2017-04" db="EMBL/GenBank/DDBJ databases">
        <authorList>
            <person name="Afonso C.L."/>
            <person name="Miller P.J."/>
            <person name="Scott M.A."/>
            <person name="Spackman E."/>
            <person name="Goraichik I."/>
            <person name="Dimitrov K.M."/>
            <person name="Suarez D.L."/>
            <person name="Swayne D.E."/>
        </authorList>
    </citation>
    <scope>NUCLEOTIDE SEQUENCE [LARGE SCALE GENOMIC DNA]</scope>
    <source>
        <strain evidence="2 3">CGMCC 1.12708</strain>
    </source>
</reference>
<organism evidence="2 3">
    <name type="scientific">Moheibacter sediminis</name>
    <dbReference type="NCBI Taxonomy" id="1434700"/>
    <lineage>
        <taxon>Bacteria</taxon>
        <taxon>Pseudomonadati</taxon>
        <taxon>Bacteroidota</taxon>
        <taxon>Flavobacteriia</taxon>
        <taxon>Flavobacteriales</taxon>
        <taxon>Weeksellaceae</taxon>
        <taxon>Moheibacter</taxon>
    </lineage>
</organism>
<proteinExistence type="predicted"/>
<dbReference type="STRING" id="1434700.SAMN06296427_10944"/>
<gene>
    <name evidence="2" type="ORF">SAMN06296427_10944</name>
</gene>
<sequence>MRILVKILLSIAVVIIGVIIQAVISESGNDSTGLIRLLPGAIIIFGIIGVWKYLPKKDTDNRNLDKNV</sequence>
<feature type="transmembrane region" description="Helical" evidence="1">
    <location>
        <begin position="36"/>
        <end position="54"/>
    </location>
</feature>
<keyword evidence="1" id="KW-0812">Transmembrane</keyword>